<comment type="caution">
    <text evidence="1">The sequence shown here is derived from an EMBL/GenBank/DDBJ whole genome shotgun (WGS) entry which is preliminary data.</text>
</comment>
<name>A0A0R2AS08_9LACO</name>
<proteinExistence type="predicted"/>
<keyword evidence="2" id="KW-1185">Reference proteome</keyword>
<evidence type="ECO:0000313" key="2">
    <source>
        <dbReference type="Proteomes" id="UP000052012"/>
    </source>
</evidence>
<dbReference type="EMBL" id="AYYQ01000001">
    <property type="protein sequence ID" value="KRM69853.1"/>
    <property type="molecule type" value="Genomic_DNA"/>
</dbReference>
<evidence type="ECO:0000313" key="1">
    <source>
        <dbReference type="EMBL" id="KRM69853.1"/>
    </source>
</evidence>
<dbReference type="AlphaFoldDB" id="A0A0R2AS08"/>
<organism evidence="1 2">
    <name type="scientific">Apilactobacillus ozensis DSM 23829 = JCM 17196</name>
    <dbReference type="NCBI Taxonomy" id="1423781"/>
    <lineage>
        <taxon>Bacteria</taxon>
        <taxon>Bacillati</taxon>
        <taxon>Bacillota</taxon>
        <taxon>Bacilli</taxon>
        <taxon>Lactobacillales</taxon>
        <taxon>Lactobacillaceae</taxon>
        <taxon>Apilactobacillus</taxon>
    </lineage>
</organism>
<protein>
    <submittedName>
        <fullName evidence="1">Uncharacterized protein</fullName>
    </submittedName>
</protein>
<accession>A0A0R2AS08</accession>
<dbReference type="OrthoDB" id="2324726at2"/>
<dbReference type="Proteomes" id="UP000052012">
    <property type="component" value="Unassembled WGS sequence"/>
</dbReference>
<reference evidence="1 2" key="1">
    <citation type="journal article" date="2015" name="Genome Announc.">
        <title>Expanding the biotechnology potential of lactobacilli through comparative genomics of 213 strains and associated genera.</title>
        <authorList>
            <person name="Sun Z."/>
            <person name="Harris H.M."/>
            <person name="McCann A."/>
            <person name="Guo C."/>
            <person name="Argimon S."/>
            <person name="Zhang W."/>
            <person name="Yang X."/>
            <person name="Jeffery I.B."/>
            <person name="Cooney J.C."/>
            <person name="Kagawa T.F."/>
            <person name="Liu W."/>
            <person name="Song Y."/>
            <person name="Salvetti E."/>
            <person name="Wrobel A."/>
            <person name="Rasinkangas P."/>
            <person name="Parkhill J."/>
            <person name="Rea M.C."/>
            <person name="O'Sullivan O."/>
            <person name="Ritari J."/>
            <person name="Douillard F.P."/>
            <person name="Paul Ross R."/>
            <person name="Yang R."/>
            <person name="Briner A.E."/>
            <person name="Felis G.E."/>
            <person name="de Vos W.M."/>
            <person name="Barrangou R."/>
            <person name="Klaenhammer T.R."/>
            <person name="Caufield P.W."/>
            <person name="Cui Y."/>
            <person name="Zhang H."/>
            <person name="O'Toole P.W."/>
        </authorList>
    </citation>
    <scope>NUCLEOTIDE SEQUENCE [LARGE SCALE GENOMIC DNA]</scope>
    <source>
        <strain evidence="1 2">DSM 23829</strain>
    </source>
</reference>
<sequence>MAKKFDKKNREEIIIDMNDFLITYGASILGNDNKDIAQRVYEAGKNGLNNLDKLFKDNGFGRKEKYYDIGEGYISDLYHENPENITDEANKLAKEAMEYLGNNLDKFDHWKAE</sequence>
<dbReference type="STRING" id="1423781.FD06_GL000018"/>
<gene>
    <name evidence="1" type="ORF">FD06_GL000018</name>
</gene>
<dbReference type="PATRIC" id="fig|1423781.4.peg.19"/>
<dbReference type="RefSeq" id="WP_056965500.1">
    <property type="nucleotide sequence ID" value="NZ_AYYQ01000001.1"/>
</dbReference>